<evidence type="ECO:0000256" key="9">
    <source>
        <dbReference type="ARBA" id="ARBA00048668"/>
    </source>
</evidence>
<protein>
    <recommendedName>
        <fullName evidence="3 10">Nicotinate phosphoribosyltransferase</fullName>
        <ecNumber evidence="3 10">6.3.4.21</ecNumber>
    </recommendedName>
</protein>
<evidence type="ECO:0000256" key="8">
    <source>
        <dbReference type="ARBA" id="ARBA00023426"/>
    </source>
</evidence>
<dbReference type="PANTHER" id="PTHR11098:SF1">
    <property type="entry name" value="NICOTINATE PHOSPHORIBOSYLTRANSFERASE"/>
    <property type="match status" value="1"/>
</dbReference>
<dbReference type="AlphaFoldDB" id="A0A2V3INY6"/>
<evidence type="ECO:0000256" key="7">
    <source>
        <dbReference type="ARBA" id="ARBA00022679"/>
    </source>
</evidence>
<keyword evidence="7 10" id="KW-0808">Transferase</keyword>
<dbReference type="InterPro" id="IPR013785">
    <property type="entry name" value="Aldolase_TIM"/>
</dbReference>
<evidence type="ECO:0000256" key="3">
    <source>
        <dbReference type="ARBA" id="ARBA00013236"/>
    </source>
</evidence>
<evidence type="ECO:0000256" key="6">
    <source>
        <dbReference type="ARBA" id="ARBA00022642"/>
    </source>
</evidence>
<comment type="caution">
    <text evidence="14">The sequence shown here is derived from an EMBL/GenBank/DDBJ whole genome shotgun (WGS) entry which is preliminary data.</text>
</comment>
<evidence type="ECO:0000313" key="15">
    <source>
        <dbReference type="Proteomes" id="UP000247409"/>
    </source>
</evidence>
<comment type="pathway">
    <text evidence="1 10">Cofactor biosynthesis; NAD(+) biosynthesis; nicotinate D-ribonucleotide from nicotinate: step 1/1.</text>
</comment>
<dbReference type="EMBL" id="NBIV01000148">
    <property type="protein sequence ID" value="PXF42840.1"/>
    <property type="molecule type" value="Genomic_DNA"/>
</dbReference>
<keyword evidence="15" id="KW-1185">Reference proteome</keyword>
<evidence type="ECO:0000259" key="13">
    <source>
        <dbReference type="Pfam" id="PF17956"/>
    </source>
</evidence>
<comment type="catalytic activity">
    <reaction evidence="9 10">
        <text>5-phospho-alpha-D-ribose 1-diphosphate + nicotinate + ATP + H2O = nicotinate beta-D-ribonucleotide + ADP + phosphate + diphosphate</text>
        <dbReference type="Rhea" id="RHEA:36163"/>
        <dbReference type="ChEBI" id="CHEBI:15377"/>
        <dbReference type="ChEBI" id="CHEBI:30616"/>
        <dbReference type="ChEBI" id="CHEBI:32544"/>
        <dbReference type="ChEBI" id="CHEBI:33019"/>
        <dbReference type="ChEBI" id="CHEBI:43474"/>
        <dbReference type="ChEBI" id="CHEBI:57502"/>
        <dbReference type="ChEBI" id="CHEBI:58017"/>
        <dbReference type="ChEBI" id="CHEBI:456216"/>
        <dbReference type="EC" id="6.3.4.21"/>
    </reaction>
</comment>
<dbReference type="InterPro" id="IPR036068">
    <property type="entry name" value="Nicotinate_pribotase-like_C"/>
</dbReference>
<evidence type="ECO:0000313" key="14">
    <source>
        <dbReference type="EMBL" id="PXF42840.1"/>
    </source>
</evidence>
<comment type="PTM">
    <text evidence="10">Transiently phosphorylated on a His residue during the reaction cycle. Phosphorylation strongly increases the affinity for substrates and increases the rate of nicotinate D-ribonucleotide production. Dephosphorylation regenerates the low-affinity form of the enzyme, leading to product release.</text>
</comment>
<dbReference type="PANTHER" id="PTHR11098">
    <property type="entry name" value="NICOTINATE PHOSPHORIBOSYLTRANSFERASE"/>
    <property type="match status" value="1"/>
</dbReference>
<name>A0A2V3INY6_9FLOR</name>
<dbReference type="Gene3D" id="3.20.140.10">
    <property type="entry name" value="nicotinate phosphoribosyltransferase"/>
    <property type="match status" value="1"/>
</dbReference>
<dbReference type="CDD" id="cd01570">
    <property type="entry name" value="NAPRTase_A"/>
    <property type="match status" value="1"/>
</dbReference>
<evidence type="ECO:0000259" key="12">
    <source>
        <dbReference type="Pfam" id="PF17767"/>
    </source>
</evidence>
<dbReference type="EC" id="6.3.4.21" evidence="3 10"/>
<evidence type="ECO:0000256" key="4">
    <source>
        <dbReference type="ARBA" id="ARBA00022553"/>
    </source>
</evidence>
<dbReference type="InterPro" id="IPR041525">
    <property type="entry name" value="N/Namide_PRibTrfase"/>
</dbReference>
<dbReference type="GO" id="GO:0016757">
    <property type="term" value="F:glycosyltransferase activity"/>
    <property type="evidence" value="ECO:0007669"/>
    <property type="project" value="UniProtKB-KW"/>
</dbReference>
<dbReference type="Pfam" id="PF17956">
    <property type="entry name" value="NAPRTase_C"/>
    <property type="match status" value="1"/>
</dbReference>
<evidence type="ECO:0000256" key="10">
    <source>
        <dbReference type="RuleBase" id="RU365100"/>
    </source>
</evidence>
<evidence type="ECO:0000256" key="1">
    <source>
        <dbReference type="ARBA" id="ARBA00004952"/>
    </source>
</evidence>
<dbReference type="Proteomes" id="UP000247409">
    <property type="component" value="Unassembled WGS sequence"/>
</dbReference>
<evidence type="ECO:0000256" key="5">
    <source>
        <dbReference type="ARBA" id="ARBA00022598"/>
    </source>
</evidence>
<accession>A0A2V3INY6</accession>
<dbReference type="GO" id="GO:0005829">
    <property type="term" value="C:cytosol"/>
    <property type="evidence" value="ECO:0007669"/>
    <property type="project" value="TreeGrafter"/>
</dbReference>
<dbReference type="InterPro" id="IPR041619">
    <property type="entry name" value="NAPRTase_C"/>
</dbReference>
<evidence type="ECO:0000259" key="11">
    <source>
        <dbReference type="Pfam" id="PF04095"/>
    </source>
</evidence>
<organism evidence="14 15">
    <name type="scientific">Gracilariopsis chorda</name>
    <dbReference type="NCBI Taxonomy" id="448386"/>
    <lineage>
        <taxon>Eukaryota</taxon>
        <taxon>Rhodophyta</taxon>
        <taxon>Florideophyceae</taxon>
        <taxon>Rhodymeniophycidae</taxon>
        <taxon>Gracilariales</taxon>
        <taxon>Gracilariaceae</taxon>
        <taxon>Gracilariopsis</taxon>
    </lineage>
</organism>
<dbReference type="SUPFAM" id="SSF51690">
    <property type="entry name" value="Nicotinate/Quinolinate PRTase C-terminal domain-like"/>
    <property type="match status" value="1"/>
</dbReference>
<proteinExistence type="inferred from homology"/>
<dbReference type="InterPro" id="IPR006405">
    <property type="entry name" value="Nic_PRibTrfase_pncB"/>
</dbReference>
<dbReference type="UniPathway" id="UPA00253">
    <property type="reaction ID" value="UER00457"/>
</dbReference>
<comment type="similarity">
    <text evidence="2 10">Belongs to the NAPRTase family.</text>
</comment>
<feature type="domain" description="Nicotinate/nicotinamide phosphoribosyltransferase" evidence="11">
    <location>
        <begin position="162"/>
        <end position="252"/>
    </location>
</feature>
<feature type="domain" description="Nicotinate phosphoribosyltransferase C-terminal" evidence="13">
    <location>
        <begin position="427"/>
        <end position="539"/>
    </location>
</feature>
<dbReference type="GO" id="GO:0034355">
    <property type="term" value="P:NAD+ biosynthetic process via the salvage pathway"/>
    <property type="evidence" value="ECO:0007669"/>
    <property type="project" value="TreeGrafter"/>
</dbReference>
<dbReference type="InterPro" id="IPR040727">
    <property type="entry name" value="NAPRTase_N"/>
</dbReference>
<gene>
    <name evidence="14" type="ORF">BWQ96_07434</name>
</gene>
<keyword evidence="6 10" id="KW-0662">Pyridine nucleotide biosynthesis</keyword>
<keyword evidence="14" id="KW-0328">Glycosyltransferase</keyword>
<reference evidence="14 15" key="1">
    <citation type="journal article" date="2018" name="Mol. Biol. Evol.">
        <title>Analysis of the draft genome of the red seaweed Gracilariopsis chorda provides insights into genome size evolution in Rhodophyta.</title>
        <authorList>
            <person name="Lee J."/>
            <person name="Yang E.C."/>
            <person name="Graf L."/>
            <person name="Yang J.H."/>
            <person name="Qiu H."/>
            <person name="Zel Zion U."/>
            <person name="Chan C.X."/>
            <person name="Stephens T.G."/>
            <person name="Weber A.P.M."/>
            <person name="Boo G.H."/>
            <person name="Boo S.M."/>
            <person name="Kim K.M."/>
            <person name="Shin Y."/>
            <person name="Jung M."/>
            <person name="Lee S.J."/>
            <person name="Yim H.S."/>
            <person name="Lee J.H."/>
            <person name="Bhattacharya D."/>
            <person name="Yoon H.S."/>
        </authorList>
    </citation>
    <scope>NUCLEOTIDE SEQUENCE [LARGE SCALE GENOMIC DNA]</scope>
    <source>
        <strain evidence="14 15">SKKU-2015</strain>
        <tissue evidence="14">Whole body</tissue>
    </source>
</reference>
<keyword evidence="5 10" id="KW-0436">Ligase</keyword>
<dbReference type="PIRSF" id="PIRSF000484">
    <property type="entry name" value="NAPRT"/>
    <property type="match status" value="1"/>
</dbReference>
<dbReference type="Gene3D" id="3.20.20.70">
    <property type="entry name" value="Aldolase class I"/>
    <property type="match status" value="1"/>
</dbReference>
<dbReference type="OrthoDB" id="193380at2759"/>
<dbReference type="SUPFAM" id="SSF54675">
    <property type="entry name" value="Nicotinate/Quinolinate PRTase N-terminal domain-like"/>
    <property type="match status" value="1"/>
</dbReference>
<comment type="function">
    <text evidence="8">Catalyzes the first step in the biosynthesis of NAD from nicotinic acid, the ATP-dependent synthesis of beta-nicotinate D-ribonucleotide from nicotinate and 5-phospho-D-ribose 1-phosphate. Helps prevent cellular oxidative stress via its role in NAD biosynthesis.</text>
</comment>
<dbReference type="Pfam" id="PF17767">
    <property type="entry name" value="NAPRTase_N"/>
    <property type="match status" value="1"/>
</dbReference>
<dbReference type="InterPro" id="IPR007229">
    <property type="entry name" value="Nic_PRibTrfase-Fam"/>
</dbReference>
<keyword evidence="4" id="KW-0597">Phosphoprotein</keyword>
<dbReference type="NCBIfam" id="TIGR01513">
    <property type="entry name" value="NAPRTase_put"/>
    <property type="match status" value="1"/>
</dbReference>
<dbReference type="GO" id="GO:0004516">
    <property type="term" value="F:nicotinate phosphoribosyltransferase activity"/>
    <property type="evidence" value="ECO:0007669"/>
    <property type="project" value="UniProtKB-UniRule"/>
</dbReference>
<sequence>MMHRLAEKEQAVSPLLTDMYQITMAYTYWKTGRHCLHSTFDLYFRKAPFGGSYALFAGLQDCLRFVSYYRFTQSEVDYVKSVIPSCDQEFLQWLLTVNCASVTIHAFEEGSVVFPSEPMLRVSGPLAVVQLLETTLLNMVNYASLMATNAHRFRIAAGPEAKLFEFGLRRAQGPDGAMSASRYSMHGGFDGTSNVAAGFQYGIPVFGTHAHSYVQSFCSLSDCFADTKHFISSKDSEMSSQAFRDRVTRIRDTLDLASRTSDGELAAFISYAFVHPSSFLALVDTYDTIESGVPNFMCVAFALFEMNHQPIGIRLDSGDLGCTSVKAHSAFHGIAEMYVSRFKAPRDGVLNMVSKLSIVASDEISVPKLLELRSMNHEITAFGIGTHLVTCREQPALGCVFKLSSVQGKLRMKLSEDPAKASIPGEKVVYRLYDQHNKAFGDVLALSDDKSLRGGESVELRRRQRPENVITVVPHRIRKLLQLVWCGEPDVKQLDPQQYIKMATSRMKMDVDELDSEVVGVVCEPKEYPVFITSSLYQAMRKLQCLIEIRNESDR</sequence>
<dbReference type="STRING" id="448386.A0A2V3INY6"/>
<feature type="domain" description="Nicotinate phosphoribosyltransferase N-terminal" evidence="12">
    <location>
        <begin position="15"/>
        <end position="141"/>
    </location>
</feature>
<evidence type="ECO:0000256" key="2">
    <source>
        <dbReference type="ARBA" id="ARBA00010897"/>
    </source>
</evidence>
<dbReference type="Pfam" id="PF04095">
    <property type="entry name" value="NAPRTase"/>
    <property type="match status" value="1"/>
</dbReference>